<dbReference type="GO" id="GO:0045892">
    <property type="term" value="P:negative regulation of DNA-templated transcription"/>
    <property type="evidence" value="ECO:0007669"/>
    <property type="project" value="InterPro"/>
</dbReference>
<name>A0A1H2Y831_THIRO</name>
<gene>
    <name evidence="2" type="ORF">SAMN05421783_11286</name>
</gene>
<dbReference type="STRING" id="1058.SAMN05421783_11286"/>
<dbReference type="OrthoDB" id="5959816at2"/>
<dbReference type="InterPro" id="IPR010744">
    <property type="entry name" value="Phage_CI_N"/>
</dbReference>
<reference evidence="3" key="1">
    <citation type="submission" date="2016-10" db="EMBL/GenBank/DDBJ databases">
        <authorList>
            <person name="Varghese N."/>
            <person name="Submissions S."/>
        </authorList>
    </citation>
    <scope>NUCLEOTIDE SEQUENCE [LARGE SCALE GENOMIC DNA]</scope>
    <source>
        <strain evidence="3">DSM 217</strain>
    </source>
</reference>
<dbReference type="Pfam" id="PF07022">
    <property type="entry name" value="Phage_CI_repr"/>
    <property type="match status" value="1"/>
</dbReference>
<dbReference type="GO" id="GO:0003677">
    <property type="term" value="F:DNA binding"/>
    <property type="evidence" value="ECO:0007669"/>
    <property type="project" value="InterPro"/>
</dbReference>
<keyword evidence="3" id="KW-1185">Reference proteome</keyword>
<feature type="domain" description="HTH cro/C1-type" evidence="1">
    <location>
        <begin position="36"/>
        <end position="77"/>
    </location>
</feature>
<sequence>MTTDNQESDLHSEAFWDTAGFATRLAHAKGTLSTNAFAQKCGISESIFRKYLAGVSVPGADKLVDIARVAGVSLLWLATGQGRAEDGTPGMVRGPVDVDLLETLLESVEAGLDEIGATLTPTKKAKLVAALYSLYRSSEDVRKAPVLELVRLAS</sequence>
<dbReference type="InterPro" id="IPR001387">
    <property type="entry name" value="Cro/C1-type_HTH"/>
</dbReference>
<protein>
    <submittedName>
        <fullName evidence="2">Bacteriophage CI repressor helix-turn-helix domain-containing protein</fullName>
    </submittedName>
</protein>
<organism evidence="2 3">
    <name type="scientific">Thiocapsa roseopersicina</name>
    <dbReference type="NCBI Taxonomy" id="1058"/>
    <lineage>
        <taxon>Bacteria</taxon>
        <taxon>Pseudomonadati</taxon>
        <taxon>Pseudomonadota</taxon>
        <taxon>Gammaproteobacteria</taxon>
        <taxon>Chromatiales</taxon>
        <taxon>Chromatiaceae</taxon>
        <taxon>Thiocapsa</taxon>
    </lineage>
</organism>
<evidence type="ECO:0000259" key="1">
    <source>
        <dbReference type="PROSITE" id="PS50943"/>
    </source>
</evidence>
<dbReference type="AlphaFoldDB" id="A0A1H2Y831"/>
<accession>A0A1H2Y831</accession>
<evidence type="ECO:0000313" key="3">
    <source>
        <dbReference type="Proteomes" id="UP000198816"/>
    </source>
</evidence>
<dbReference type="RefSeq" id="WP_093033161.1">
    <property type="nucleotide sequence ID" value="NZ_FNNZ01000012.1"/>
</dbReference>
<dbReference type="CDD" id="cd00093">
    <property type="entry name" value="HTH_XRE"/>
    <property type="match status" value="1"/>
</dbReference>
<dbReference type="Proteomes" id="UP000198816">
    <property type="component" value="Unassembled WGS sequence"/>
</dbReference>
<dbReference type="InterPro" id="IPR010982">
    <property type="entry name" value="Lambda_DNA-bd_dom_sf"/>
</dbReference>
<dbReference type="SUPFAM" id="SSF47413">
    <property type="entry name" value="lambda repressor-like DNA-binding domains"/>
    <property type="match status" value="1"/>
</dbReference>
<dbReference type="PROSITE" id="PS50943">
    <property type="entry name" value="HTH_CROC1"/>
    <property type="match status" value="1"/>
</dbReference>
<proteinExistence type="predicted"/>
<dbReference type="EMBL" id="FNNZ01000012">
    <property type="protein sequence ID" value="SDX01306.1"/>
    <property type="molecule type" value="Genomic_DNA"/>
</dbReference>
<evidence type="ECO:0000313" key="2">
    <source>
        <dbReference type="EMBL" id="SDX01306.1"/>
    </source>
</evidence>
<dbReference type="Gene3D" id="1.10.260.40">
    <property type="entry name" value="lambda repressor-like DNA-binding domains"/>
    <property type="match status" value="1"/>
</dbReference>